<proteinExistence type="predicted"/>
<reference evidence="2 3" key="1">
    <citation type="submission" date="2025-05" db="UniProtKB">
        <authorList>
            <consortium name="RefSeq"/>
        </authorList>
    </citation>
    <scope>IDENTIFICATION</scope>
    <source>
        <tissue evidence="2 3">Blood</tissue>
    </source>
</reference>
<accession>A0ABM4S7H8</accession>
<dbReference type="RefSeq" id="XP_070643754.1">
    <property type="nucleotide sequence ID" value="XM_070787653.1"/>
</dbReference>
<evidence type="ECO:0000313" key="3">
    <source>
        <dbReference type="RefSeq" id="XP_070643755.1"/>
    </source>
</evidence>
<dbReference type="Proteomes" id="UP001652663">
    <property type="component" value="Chromosome 4"/>
</dbReference>
<evidence type="ECO:0000313" key="2">
    <source>
        <dbReference type="RefSeq" id="XP_070643754.1"/>
    </source>
</evidence>
<organism evidence="1 3">
    <name type="scientific">Bos indicus</name>
    <name type="common">Zebu</name>
    <dbReference type="NCBI Taxonomy" id="9915"/>
    <lineage>
        <taxon>Eukaryota</taxon>
        <taxon>Metazoa</taxon>
        <taxon>Chordata</taxon>
        <taxon>Craniata</taxon>
        <taxon>Vertebrata</taxon>
        <taxon>Euteleostomi</taxon>
        <taxon>Mammalia</taxon>
        <taxon>Eutheria</taxon>
        <taxon>Laurasiatheria</taxon>
        <taxon>Artiodactyla</taxon>
        <taxon>Ruminantia</taxon>
        <taxon>Pecora</taxon>
        <taxon>Bovidae</taxon>
        <taxon>Bovinae</taxon>
        <taxon>Bos</taxon>
    </lineage>
</organism>
<dbReference type="GeneID" id="139182686"/>
<sequence>MALDNFPHLSLSSEFRGTCFYETYTMRNAKGITSEEEGTAPDGKSNLQERMKSSRNELIMIFQLAVILEGASRIILNSVVCCNSTPFSSTEDYWNAAVNVYSCCSTSLSAFAVICILDFGHSNRKLSSCKGDPGLPRGFHKGLPVGSDSEHFLATYATPLFAYPTPKTIRAISRKADFWNAILCRAASVNCLRCTLLPMKGPS</sequence>
<evidence type="ECO:0000313" key="1">
    <source>
        <dbReference type="Proteomes" id="UP001652663"/>
    </source>
</evidence>
<protein>
    <submittedName>
        <fullName evidence="2 3">Uncharacterized protein isoform X1</fullName>
    </submittedName>
</protein>
<keyword evidence="1" id="KW-1185">Reference proteome</keyword>
<name>A0ABM4S7H8_BOSIN</name>
<dbReference type="RefSeq" id="XP_070643755.1">
    <property type="nucleotide sequence ID" value="XM_070787654.1"/>
</dbReference>
<gene>
    <name evidence="2 3" type="primary">LOC139182686</name>
</gene>